<evidence type="ECO:0000256" key="3">
    <source>
        <dbReference type="ARBA" id="ARBA00022676"/>
    </source>
</evidence>
<evidence type="ECO:0000313" key="10">
    <source>
        <dbReference type="RefSeq" id="XP_034098789.2"/>
    </source>
</evidence>
<dbReference type="AlphaFoldDB" id="A0A6P8W5S6"/>
<evidence type="ECO:0000313" key="9">
    <source>
        <dbReference type="Proteomes" id="UP000515160"/>
    </source>
</evidence>
<dbReference type="GO" id="GO:0035248">
    <property type="term" value="F:alpha-1,4-N-acetylgalactosaminyltransferase activity"/>
    <property type="evidence" value="ECO:0007669"/>
    <property type="project" value="TreeGrafter"/>
</dbReference>
<dbReference type="OrthoDB" id="409543at2759"/>
<comment type="similarity">
    <text evidence="2">Belongs to the glycosyltransferase 32 family.</text>
</comment>
<keyword evidence="4" id="KW-0808">Transferase</keyword>
<dbReference type="Pfam" id="PF04488">
    <property type="entry name" value="Gly_transf_sug"/>
    <property type="match status" value="1"/>
</dbReference>
<keyword evidence="7" id="KW-0812">Transmembrane</keyword>
<feature type="domain" description="Alpha 1,4-glycosyltransferase" evidence="8">
    <location>
        <begin position="261"/>
        <end position="390"/>
    </location>
</feature>
<evidence type="ECO:0000256" key="2">
    <source>
        <dbReference type="ARBA" id="ARBA00009003"/>
    </source>
</evidence>
<dbReference type="GeneID" id="117564213"/>
<evidence type="ECO:0000256" key="7">
    <source>
        <dbReference type="SAM" id="Phobius"/>
    </source>
</evidence>
<dbReference type="InterPro" id="IPR029044">
    <property type="entry name" value="Nucleotide-diphossugar_trans"/>
</dbReference>
<dbReference type="RefSeq" id="XP_051858204.1">
    <property type="nucleotide sequence ID" value="XM_052002244.1"/>
</dbReference>
<keyword evidence="3" id="KW-0328">Glycosyltransferase</keyword>
<reference evidence="10 11" key="1">
    <citation type="submission" date="2025-04" db="UniProtKB">
        <authorList>
            <consortium name="RefSeq"/>
        </authorList>
    </citation>
    <scope>IDENTIFICATION</scope>
    <source>
        <strain evidence="10 11">15112-1751.03</strain>
        <tissue evidence="10 11">Whole Adult</tissue>
    </source>
</reference>
<proteinExistence type="inferred from homology"/>
<organism evidence="9 10">
    <name type="scientific">Drosophila albomicans</name>
    <name type="common">Fruit fly</name>
    <dbReference type="NCBI Taxonomy" id="7291"/>
    <lineage>
        <taxon>Eukaryota</taxon>
        <taxon>Metazoa</taxon>
        <taxon>Ecdysozoa</taxon>
        <taxon>Arthropoda</taxon>
        <taxon>Hexapoda</taxon>
        <taxon>Insecta</taxon>
        <taxon>Pterygota</taxon>
        <taxon>Neoptera</taxon>
        <taxon>Endopterygota</taxon>
        <taxon>Diptera</taxon>
        <taxon>Brachycera</taxon>
        <taxon>Muscomorpha</taxon>
        <taxon>Ephydroidea</taxon>
        <taxon>Drosophilidae</taxon>
        <taxon>Drosophila</taxon>
    </lineage>
</organism>
<accession>A0A6P8W5S6</accession>
<keyword evidence="5" id="KW-0333">Golgi apparatus</keyword>
<gene>
    <name evidence="10 11" type="primary">LOC117564213</name>
</gene>
<evidence type="ECO:0000256" key="5">
    <source>
        <dbReference type="ARBA" id="ARBA00023034"/>
    </source>
</evidence>
<evidence type="ECO:0000256" key="1">
    <source>
        <dbReference type="ARBA" id="ARBA00004323"/>
    </source>
</evidence>
<dbReference type="InterPro" id="IPR007652">
    <property type="entry name" value="A1-4-GlycosylTfrase_dom"/>
</dbReference>
<evidence type="ECO:0000259" key="8">
    <source>
        <dbReference type="Pfam" id="PF04572"/>
    </source>
</evidence>
<dbReference type="Pfam" id="PF04572">
    <property type="entry name" value="Gb3_synth"/>
    <property type="match status" value="1"/>
</dbReference>
<evidence type="ECO:0000256" key="6">
    <source>
        <dbReference type="ARBA" id="ARBA00023136"/>
    </source>
</evidence>
<dbReference type="GO" id="GO:0006688">
    <property type="term" value="P:glycosphingolipid biosynthetic process"/>
    <property type="evidence" value="ECO:0007669"/>
    <property type="project" value="TreeGrafter"/>
</dbReference>
<dbReference type="Gene3D" id="3.90.550.20">
    <property type="match status" value="1"/>
</dbReference>
<evidence type="ECO:0000256" key="4">
    <source>
        <dbReference type="ARBA" id="ARBA00022679"/>
    </source>
</evidence>
<dbReference type="PANTHER" id="PTHR12042">
    <property type="entry name" value="LACTOSYLCERAMIDE 4-ALPHA-GALACTOSYLTRANSFERASE ALPHA- 1,4-GALACTOSYLTRANSFERASE"/>
    <property type="match status" value="1"/>
</dbReference>
<dbReference type="SUPFAM" id="SSF53448">
    <property type="entry name" value="Nucleotide-diphospho-sugar transferases"/>
    <property type="match status" value="1"/>
</dbReference>
<dbReference type="InterPro" id="IPR051981">
    <property type="entry name" value="Glycosyltransf_32"/>
</dbReference>
<dbReference type="InterPro" id="IPR007577">
    <property type="entry name" value="GlycoTrfase_DXD_sugar-bd_CS"/>
</dbReference>
<dbReference type="GO" id="GO:0000139">
    <property type="term" value="C:Golgi membrane"/>
    <property type="evidence" value="ECO:0007669"/>
    <property type="project" value="UniProtKB-SubCell"/>
</dbReference>
<keyword evidence="9" id="KW-1185">Reference proteome</keyword>
<comment type="subcellular location">
    <subcellularLocation>
        <location evidence="1">Golgi apparatus membrane</location>
        <topology evidence="1">Single-pass type II membrane protein</topology>
    </subcellularLocation>
</comment>
<dbReference type="RefSeq" id="XP_034098789.2">
    <property type="nucleotide sequence ID" value="XM_034242898.2"/>
</dbReference>
<name>A0A6P8W5S6_DROAB</name>
<keyword evidence="6 7" id="KW-0472">Membrane</keyword>
<evidence type="ECO:0000313" key="11">
    <source>
        <dbReference type="RefSeq" id="XP_051858204.1"/>
    </source>
</evidence>
<dbReference type="Proteomes" id="UP000515160">
    <property type="component" value="Chromosome 2L"/>
</dbReference>
<keyword evidence="7" id="KW-1133">Transmembrane helix</keyword>
<dbReference type="PANTHER" id="PTHR12042:SF21">
    <property type="entry name" value="ALPHA1,4-GALACTOSYLTRANSFERASE 1-RELATED"/>
    <property type="match status" value="1"/>
</dbReference>
<feature type="transmembrane region" description="Helical" evidence="7">
    <location>
        <begin position="20"/>
        <end position="39"/>
    </location>
</feature>
<protein>
    <submittedName>
        <fullName evidence="10 11">Lactosylceramide 4-alpha-galactosyltransferase-like</fullName>
    </submittedName>
</protein>
<sequence length="394" mass="44933">MLWRLNLLLARVLHYGRFRLLLSTLILLLLLGILLTYRWRTDAQLCFMETPAAQQQQPVNMPKILDDVLVTEPLPIPGRSIFFHETSCHRSKRKRPRPGQKSTEMQYNMLQLTARQACAIESAALHNPNFQIFVLFAGPTYHYFGNSSNGSGSGSSQRYQPLIDAILSYRNVQLRQLNLWRFASGTPVENWLNDGPLFRSSFLSSHISDFLRYLTLYRYGGLHLDMDVVMLRSIEDLPPNYTGAESNIHLAAGVMNLAPNGFGHEIAVSCVQDFIHNFNGKDVSNNGAGVITRVTQKLCGTKDVSVMLDNRKRCLGFKVFERNAFYAVPWKRWRHFFEPQLLEQTLAHTKDSIVVNLWNKHSKQQVIKVGSSTAYGKYAEQHCPRSYAAAGEYF</sequence>